<evidence type="ECO:0000256" key="1">
    <source>
        <dbReference type="SAM" id="MobiDB-lite"/>
    </source>
</evidence>
<feature type="compositionally biased region" description="Low complexity" evidence="1">
    <location>
        <begin position="200"/>
        <end position="211"/>
    </location>
</feature>
<organism evidence="2 3">
    <name type="scientific">Plectosphaerella plurivora</name>
    <dbReference type="NCBI Taxonomy" id="936078"/>
    <lineage>
        <taxon>Eukaryota</taxon>
        <taxon>Fungi</taxon>
        <taxon>Dikarya</taxon>
        <taxon>Ascomycota</taxon>
        <taxon>Pezizomycotina</taxon>
        <taxon>Sordariomycetes</taxon>
        <taxon>Hypocreomycetidae</taxon>
        <taxon>Glomerellales</taxon>
        <taxon>Plectosphaerellaceae</taxon>
        <taxon>Plectosphaerella</taxon>
    </lineage>
</organism>
<gene>
    <name evidence="2" type="ORF">F5X68DRAFT_208920</name>
</gene>
<dbReference type="EMBL" id="JAGSXJ010000013">
    <property type="protein sequence ID" value="KAH6686386.1"/>
    <property type="molecule type" value="Genomic_DNA"/>
</dbReference>
<reference evidence="2" key="1">
    <citation type="journal article" date="2021" name="Nat. Commun.">
        <title>Genetic determinants of endophytism in the Arabidopsis root mycobiome.</title>
        <authorList>
            <person name="Mesny F."/>
            <person name="Miyauchi S."/>
            <person name="Thiergart T."/>
            <person name="Pickel B."/>
            <person name="Atanasova L."/>
            <person name="Karlsson M."/>
            <person name="Huettel B."/>
            <person name="Barry K.W."/>
            <person name="Haridas S."/>
            <person name="Chen C."/>
            <person name="Bauer D."/>
            <person name="Andreopoulos W."/>
            <person name="Pangilinan J."/>
            <person name="LaButti K."/>
            <person name="Riley R."/>
            <person name="Lipzen A."/>
            <person name="Clum A."/>
            <person name="Drula E."/>
            <person name="Henrissat B."/>
            <person name="Kohler A."/>
            <person name="Grigoriev I.V."/>
            <person name="Martin F.M."/>
            <person name="Hacquard S."/>
        </authorList>
    </citation>
    <scope>NUCLEOTIDE SEQUENCE</scope>
    <source>
        <strain evidence="2">MPI-SDFR-AT-0117</strain>
    </source>
</reference>
<sequence>MLRGRVRRRCVFLAGTDHDFSAYLGTCQQFRPVLGMTTDDRPPDQTRRRSSPVRPQAPQKARGAAYLGLPRGVAMASEMTPKPLEHQHEGSKRHSLTTVQSTAAKPLAQPLHRRFAKGGTLAADVRCAAWASIVSRGLISTSTKGYYCSPELCRHRRESLVDEGRPATHGDATAVCPQASRGRLCLSAWPGPAGPPEPSEAPAGTGRRLQC</sequence>
<proteinExistence type="predicted"/>
<feature type="compositionally biased region" description="Basic and acidic residues" evidence="1">
    <location>
        <begin position="38"/>
        <end position="47"/>
    </location>
</feature>
<dbReference type="AlphaFoldDB" id="A0A9P8VAX7"/>
<evidence type="ECO:0000313" key="2">
    <source>
        <dbReference type="EMBL" id="KAH6686386.1"/>
    </source>
</evidence>
<dbReference type="Proteomes" id="UP000770015">
    <property type="component" value="Unassembled WGS sequence"/>
</dbReference>
<keyword evidence="3" id="KW-1185">Reference proteome</keyword>
<comment type="caution">
    <text evidence="2">The sequence shown here is derived from an EMBL/GenBank/DDBJ whole genome shotgun (WGS) entry which is preliminary data.</text>
</comment>
<name>A0A9P8VAX7_9PEZI</name>
<accession>A0A9P8VAX7</accession>
<evidence type="ECO:0000313" key="3">
    <source>
        <dbReference type="Proteomes" id="UP000770015"/>
    </source>
</evidence>
<feature type="region of interest" description="Disordered" evidence="1">
    <location>
        <begin position="189"/>
        <end position="211"/>
    </location>
</feature>
<feature type="region of interest" description="Disordered" evidence="1">
    <location>
        <begin position="34"/>
        <end position="62"/>
    </location>
</feature>
<protein>
    <submittedName>
        <fullName evidence="2">Uncharacterized protein</fullName>
    </submittedName>
</protein>